<dbReference type="OrthoDB" id="2534364at2759"/>
<feature type="transmembrane region" description="Helical" evidence="2">
    <location>
        <begin position="69"/>
        <end position="93"/>
    </location>
</feature>
<evidence type="ECO:0000313" key="3">
    <source>
        <dbReference type="EMBL" id="CEQ39724.1"/>
    </source>
</evidence>
<reference evidence="4" key="1">
    <citation type="submission" date="2015-02" db="EMBL/GenBank/DDBJ databases">
        <authorList>
            <person name="Gon?alves P."/>
        </authorList>
    </citation>
    <scope>NUCLEOTIDE SEQUENCE [LARGE SCALE GENOMIC DNA]</scope>
</reference>
<feature type="region of interest" description="Disordered" evidence="1">
    <location>
        <begin position="173"/>
        <end position="194"/>
    </location>
</feature>
<feature type="compositionally biased region" description="Low complexity" evidence="1">
    <location>
        <begin position="173"/>
        <end position="187"/>
    </location>
</feature>
<feature type="region of interest" description="Disordered" evidence="1">
    <location>
        <begin position="1"/>
        <end position="25"/>
    </location>
</feature>
<evidence type="ECO:0000256" key="1">
    <source>
        <dbReference type="SAM" id="MobiDB-lite"/>
    </source>
</evidence>
<keyword evidence="2" id="KW-1133">Transmembrane helix</keyword>
<organism evidence="3 4">
    <name type="scientific">Sporidiobolus salmonicolor</name>
    <name type="common">Yeast-like fungus</name>
    <name type="synonym">Sporobolomyces salmonicolor</name>
    <dbReference type="NCBI Taxonomy" id="5005"/>
    <lineage>
        <taxon>Eukaryota</taxon>
        <taxon>Fungi</taxon>
        <taxon>Dikarya</taxon>
        <taxon>Basidiomycota</taxon>
        <taxon>Pucciniomycotina</taxon>
        <taxon>Microbotryomycetes</taxon>
        <taxon>Sporidiobolales</taxon>
        <taxon>Sporidiobolaceae</taxon>
        <taxon>Sporobolomyces</taxon>
    </lineage>
</organism>
<gene>
    <name evidence="3" type="primary">SPOSA6832_01275</name>
</gene>
<evidence type="ECO:0000256" key="2">
    <source>
        <dbReference type="SAM" id="Phobius"/>
    </source>
</evidence>
<evidence type="ECO:0000313" key="4">
    <source>
        <dbReference type="Proteomes" id="UP000243876"/>
    </source>
</evidence>
<dbReference type="EMBL" id="CENE01000004">
    <property type="protein sequence ID" value="CEQ39724.1"/>
    <property type="molecule type" value="Genomic_DNA"/>
</dbReference>
<sequence>MAEWARHQQQPHHSEGYTNGRGGPRSGPGFLTGDGFFYRSKSVTEQQIHGLKEWLEQQWSRRGELGRRAWAGIVVGVLAAWFIIARLRVYALVHSRYEPAAPCDALHAPGRLLINLTSPLHTYWHPLADESCPPLPTYLPALWTLTHGPERRFPQYPASTFSDDYELVASQPFPTSLSHSRSSSPSPTVDPIPFLRKKRAHPPTVLILGDSVDRNGLVHFCQLFRRNVTISHYHDVRRHPPGPYPADLTKGHGPKFDGWDQRGLMHKCDIPFADGGGVAMRVVNGFHYGMDALDEFNTPDHTDWHKPGRIEARIDELVVPAIEQLGGTEAVDVVQIHSGLWDLVRPLFPFPLPFSSFRTVVEPISPAHAQALFGMQDDKTHWSLTVALTPEQLAWWQERMRHTIYHVRQRFPLARIVFRKLHRTDDSVGGTQYITNCASTFLFVAAPHALTCALVPTKSCLLPGSQLTQSASFISHRRVHQLHFGHVLEGYQLFQEKVHPLLVPGGIMYAHNLVHQLRLALESRTSWRRGWLWDA</sequence>
<keyword evidence="4" id="KW-1185">Reference proteome</keyword>
<dbReference type="Proteomes" id="UP000243876">
    <property type="component" value="Unassembled WGS sequence"/>
</dbReference>
<accession>A0A0D6EIE2</accession>
<feature type="non-terminal residue" evidence="3">
    <location>
        <position position="1"/>
    </location>
</feature>
<proteinExistence type="predicted"/>
<dbReference type="AlphaFoldDB" id="A0A0D6EIE2"/>
<name>A0A0D6EIE2_SPOSA</name>
<keyword evidence="2" id="KW-0812">Transmembrane</keyword>
<protein>
    <submittedName>
        <fullName evidence="3">SPOSA6832_01275-mRNA-1:cds</fullName>
    </submittedName>
</protein>
<keyword evidence="2" id="KW-0472">Membrane</keyword>